<dbReference type="Pfam" id="PF05504">
    <property type="entry name" value="Spore_GerAC"/>
    <property type="match status" value="1"/>
</dbReference>
<dbReference type="Pfam" id="PF25198">
    <property type="entry name" value="Spore_GerAC_N"/>
    <property type="match status" value="1"/>
</dbReference>
<dbReference type="InterPro" id="IPR038501">
    <property type="entry name" value="Spore_GerAC_C_sf"/>
</dbReference>
<keyword evidence="4" id="KW-0732">Signal</keyword>
<comment type="caution">
    <text evidence="10">The sequence shown here is derived from an EMBL/GenBank/DDBJ whole genome shotgun (WGS) entry which is preliminary data.</text>
</comment>
<comment type="similarity">
    <text evidence="2">Belongs to the GerABKC lipoprotein family.</text>
</comment>
<evidence type="ECO:0000259" key="8">
    <source>
        <dbReference type="Pfam" id="PF05504"/>
    </source>
</evidence>
<sequence length="402" mass="44556">MKPKPILLSWLLLSIVVLSGCWNSKELSHLAIVSAIGMDKLPGGSEYRISFQVINPSEISSGIQGGGGGRTTAVTVFADNGSTLFEVIRKITRKVPRELLFSHVKVLVIGEALARDGINDLFDTFERLHQTRLTTKVVIARNTSAEEILGVITPMEKIPADAIEGKLEFSSNLWSENLEYTIDDIIRALVSKGREPVISGVIVQGEIERGRKKSNVEMSRPDALIMVRGLAMFKDGKMVQWLDGDKARGVIKLLGKIKSSVEELDCGSKKDAVTVELTKSKTRIKTSMHNGKPLLEISIIEEGGLVDTKCALDLARMDELAMLEQRWSKRSAEVVTASIEAAQKQKSDIFGFGEALNRTNKLEWKRVQNDWNTLFAKGEIRVVVDSYIRNSGMRIKSFLQQS</sequence>
<reference evidence="10" key="1">
    <citation type="submission" date="2022-01" db="EMBL/GenBank/DDBJ databases">
        <authorList>
            <person name="Criscuolo A."/>
        </authorList>
    </citation>
    <scope>NUCLEOTIDE SEQUENCE</scope>
    <source>
        <strain evidence="10">CIP111893</strain>
    </source>
</reference>
<dbReference type="PANTHER" id="PTHR35789">
    <property type="entry name" value="SPORE GERMINATION PROTEIN B3"/>
    <property type="match status" value="1"/>
</dbReference>
<organism evidence="10 11">
    <name type="scientific">Paenibacillus plantiphilus</name>
    <dbReference type="NCBI Taxonomy" id="2905650"/>
    <lineage>
        <taxon>Bacteria</taxon>
        <taxon>Bacillati</taxon>
        <taxon>Bacillota</taxon>
        <taxon>Bacilli</taxon>
        <taxon>Bacillales</taxon>
        <taxon>Paenibacillaceae</taxon>
        <taxon>Paenibacillus</taxon>
    </lineage>
</organism>
<evidence type="ECO:0000256" key="6">
    <source>
        <dbReference type="ARBA" id="ARBA00023139"/>
    </source>
</evidence>
<dbReference type="NCBIfam" id="TIGR02887">
    <property type="entry name" value="spore_ger_x_C"/>
    <property type="match status" value="1"/>
</dbReference>
<accession>A0ABM9BW84</accession>
<dbReference type="InterPro" id="IPR046953">
    <property type="entry name" value="Spore_GerAC-like_C"/>
</dbReference>
<protein>
    <submittedName>
        <fullName evidence="10">Spore germination protein A3</fullName>
    </submittedName>
</protein>
<evidence type="ECO:0000256" key="4">
    <source>
        <dbReference type="ARBA" id="ARBA00022729"/>
    </source>
</evidence>
<dbReference type="InterPro" id="IPR057336">
    <property type="entry name" value="GerAC_N"/>
</dbReference>
<dbReference type="PANTHER" id="PTHR35789:SF1">
    <property type="entry name" value="SPORE GERMINATION PROTEIN B3"/>
    <property type="match status" value="1"/>
</dbReference>
<dbReference type="EMBL" id="CAKMMF010000003">
    <property type="protein sequence ID" value="CAH1195823.1"/>
    <property type="molecule type" value="Genomic_DNA"/>
</dbReference>
<comment type="subcellular location">
    <subcellularLocation>
        <location evidence="1">Membrane</location>
        <topology evidence="1">Lipid-anchor</topology>
    </subcellularLocation>
</comment>
<proteinExistence type="inferred from homology"/>
<evidence type="ECO:0000256" key="1">
    <source>
        <dbReference type="ARBA" id="ARBA00004635"/>
    </source>
</evidence>
<feature type="domain" description="Spore germination protein N-terminal" evidence="9">
    <location>
        <begin position="23"/>
        <end position="200"/>
    </location>
</feature>
<evidence type="ECO:0000256" key="7">
    <source>
        <dbReference type="ARBA" id="ARBA00023288"/>
    </source>
</evidence>
<dbReference type="PROSITE" id="PS51257">
    <property type="entry name" value="PROKAR_LIPOPROTEIN"/>
    <property type="match status" value="1"/>
</dbReference>
<keyword evidence="7" id="KW-0449">Lipoprotein</keyword>
<evidence type="ECO:0000259" key="9">
    <source>
        <dbReference type="Pfam" id="PF25198"/>
    </source>
</evidence>
<evidence type="ECO:0000256" key="5">
    <source>
        <dbReference type="ARBA" id="ARBA00023136"/>
    </source>
</evidence>
<evidence type="ECO:0000256" key="3">
    <source>
        <dbReference type="ARBA" id="ARBA00022544"/>
    </source>
</evidence>
<keyword evidence="11" id="KW-1185">Reference proteome</keyword>
<gene>
    <name evidence="10" type="primary">gerAC_1</name>
    <name evidence="10" type="ORF">PAECIP111893_00763</name>
</gene>
<evidence type="ECO:0000313" key="11">
    <source>
        <dbReference type="Proteomes" id="UP000838686"/>
    </source>
</evidence>
<feature type="domain" description="Spore germination GerAC-like C-terminal" evidence="8">
    <location>
        <begin position="229"/>
        <end position="392"/>
    </location>
</feature>
<evidence type="ECO:0000313" key="10">
    <source>
        <dbReference type="EMBL" id="CAH1195823.1"/>
    </source>
</evidence>
<dbReference type="RefSeq" id="WP_236339058.1">
    <property type="nucleotide sequence ID" value="NZ_CAKMMF010000003.1"/>
</dbReference>
<name>A0ABM9BW84_9BACL</name>
<dbReference type="Gene3D" id="3.30.300.210">
    <property type="entry name" value="Nutrient germinant receptor protein C, domain 3"/>
    <property type="match status" value="1"/>
</dbReference>
<keyword evidence="3" id="KW-0309">Germination</keyword>
<dbReference type="InterPro" id="IPR008844">
    <property type="entry name" value="Spore_GerAC-like"/>
</dbReference>
<dbReference type="Proteomes" id="UP000838686">
    <property type="component" value="Unassembled WGS sequence"/>
</dbReference>
<evidence type="ECO:0000256" key="2">
    <source>
        <dbReference type="ARBA" id="ARBA00007886"/>
    </source>
</evidence>
<keyword evidence="5" id="KW-0472">Membrane</keyword>
<keyword evidence="6" id="KW-0564">Palmitate</keyword>